<dbReference type="AlphaFoldDB" id="A0A0V0QBC4"/>
<protein>
    <recommendedName>
        <fullName evidence="4">Peptidylprolyl isomerase</fullName>
    </recommendedName>
</protein>
<dbReference type="OMA" id="HTENIYN"/>
<evidence type="ECO:0000256" key="1">
    <source>
        <dbReference type="SAM" id="MobiDB-lite"/>
    </source>
</evidence>
<dbReference type="PANTHER" id="PTHR46512:SF9">
    <property type="entry name" value="PEPTIDYLPROLYL ISOMERASE"/>
    <property type="match status" value="1"/>
</dbReference>
<sequence>MQQQPEYIIVPEQAKNIQQTQEQLQINAGLLKEHYEDLDELIKNKNSIPIEKTEGAIYKYILENPISPSENPNSVFGMAPPINSTYLIKYQTYNSQGKCLNYHQRNNALKVKLFGTKGYFIGIHLVLQSMEIGEQALAYIPHQYQKAIGDLSENSISTDVFICKIKVINIKFPPKPDELNLHIDENLPEDEYQDKLKKQSYENFNYHMILYEQEKNQAQKLFQEKDFKQALKLYTKCFNEIHNMSRTILNFIYQDEQKNQERNQFMIKCLQNCLVCSSKINFKDSSFESNLQKLNDLDPTNKKYFYFGIKYYLNNSYWDKAQDLIIEARKVYPQDKQFSDLQKEFMQNKPKQKAIPKGFLNNGSYQELGQKEDLQNFANLIKTQKKTLIPKLIQDEEKQNKIKIEKYEEDKKLVEKLKPGKGFTCTVDQLNEILENSDGDDIFDLNQSQEEDQDEQSDDL</sequence>
<dbReference type="InterPro" id="IPR050754">
    <property type="entry name" value="FKBP4/5/8-like"/>
</dbReference>
<evidence type="ECO:0008006" key="4">
    <source>
        <dbReference type="Google" id="ProtNLM"/>
    </source>
</evidence>
<dbReference type="SUPFAM" id="SSF48452">
    <property type="entry name" value="TPR-like"/>
    <property type="match status" value="1"/>
</dbReference>
<dbReference type="InterPro" id="IPR011990">
    <property type="entry name" value="TPR-like_helical_dom_sf"/>
</dbReference>
<dbReference type="Proteomes" id="UP000054937">
    <property type="component" value="Unassembled WGS sequence"/>
</dbReference>
<name>A0A0V0QBC4_PSEPJ</name>
<keyword evidence="3" id="KW-1185">Reference proteome</keyword>
<evidence type="ECO:0000313" key="2">
    <source>
        <dbReference type="EMBL" id="KRW99383.1"/>
    </source>
</evidence>
<comment type="caution">
    <text evidence="2">The sequence shown here is derived from an EMBL/GenBank/DDBJ whole genome shotgun (WGS) entry which is preliminary data.</text>
</comment>
<dbReference type="Gene3D" id="1.25.40.10">
    <property type="entry name" value="Tetratricopeptide repeat domain"/>
    <property type="match status" value="1"/>
</dbReference>
<accession>A0A0V0QBC4</accession>
<reference evidence="2 3" key="1">
    <citation type="journal article" date="2015" name="Sci. Rep.">
        <title>Genome of the facultative scuticociliatosis pathogen Pseudocohnilembus persalinus provides insight into its virulence through horizontal gene transfer.</title>
        <authorList>
            <person name="Xiong J."/>
            <person name="Wang G."/>
            <person name="Cheng J."/>
            <person name="Tian M."/>
            <person name="Pan X."/>
            <person name="Warren A."/>
            <person name="Jiang C."/>
            <person name="Yuan D."/>
            <person name="Miao W."/>
        </authorList>
    </citation>
    <scope>NUCLEOTIDE SEQUENCE [LARGE SCALE GENOMIC DNA]</scope>
    <source>
        <strain evidence="2">36N120E</strain>
    </source>
</reference>
<dbReference type="PANTHER" id="PTHR46512">
    <property type="entry name" value="PEPTIDYLPROLYL ISOMERASE"/>
    <property type="match status" value="1"/>
</dbReference>
<feature type="region of interest" description="Disordered" evidence="1">
    <location>
        <begin position="438"/>
        <end position="460"/>
    </location>
</feature>
<proteinExistence type="predicted"/>
<dbReference type="EMBL" id="LDAU01000214">
    <property type="protein sequence ID" value="KRW99383.1"/>
    <property type="molecule type" value="Genomic_DNA"/>
</dbReference>
<dbReference type="InParanoid" id="A0A0V0QBC4"/>
<gene>
    <name evidence="2" type="ORF">PPERSA_02495</name>
</gene>
<organism evidence="2 3">
    <name type="scientific">Pseudocohnilembus persalinus</name>
    <name type="common">Ciliate</name>
    <dbReference type="NCBI Taxonomy" id="266149"/>
    <lineage>
        <taxon>Eukaryota</taxon>
        <taxon>Sar</taxon>
        <taxon>Alveolata</taxon>
        <taxon>Ciliophora</taxon>
        <taxon>Intramacronucleata</taxon>
        <taxon>Oligohymenophorea</taxon>
        <taxon>Scuticociliatia</taxon>
        <taxon>Philasterida</taxon>
        <taxon>Pseudocohnilembidae</taxon>
        <taxon>Pseudocohnilembus</taxon>
    </lineage>
</organism>
<evidence type="ECO:0000313" key="3">
    <source>
        <dbReference type="Proteomes" id="UP000054937"/>
    </source>
</evidence>